<name>A0A149U660_9PROT</name>
<evidence type="ECO:0000313" key="1">
    <source>
        <dbReference type="EMBL" id="KXV60974.1"/>
    </source>
</evidence>
<proteinExistence type="predicted"/>
<organism evidence="1 2">
    <name type="scientific">Acetobacter senegalensis</name>
    <dbReference type="NCBI Taxonomy" id="446692"/>
    <lineage>
        <taxon>Bacteria</taxon>
        <taxon>Pseudomonadati</taxon>
        <taxon>Pseudomonadota</taxon>
        <taxon>Alphaproteobacteria</taxon>
        <taxon>Acetobacterales</taxon>
        <taxon>Acetobacteraceae</taxon>
        <taxon>Acetobacter</taxon>
    </lineage>
</organism>
<evidence type="ECO:0000313" key="2">
    <source>
        <dbReference type="Proteomes" id="UP000075360"/>
    </source>
</evidence>
<sequence>MQKTGHKTPIRPAIPSAPPVTCGSLPYIGGQDTPIEDDVRTRYANITPTEQRMLPTPLFEFMPDAKT</sequence>
<accession>A0A149U660</accession>
<dbReference type="RefSeq" id="WP_061470692.1">
    <property type="nucleotide sequence ID" value="NZ_LHZU01000101.1"/>
</dbReference>
<dbReference type="AlphaFoldDB" id="A0A149U660"/>
<reference evidence="1 2" key="1">
    <citation type="submission" date="2015-06" db="EMBL/GenBank/DDBJ databases">
        <title>Improved classification and identification of acetic acid bacteria using matrix-assisted laser desorption/ionization time-of-flight mass spectrometry; Gluconobacter nephelii and Gluconobacter uchimurae are later heterotypic synonyms of Gluconobacter japonicus and Gluconobacter oxydans, respectively.</title>
        <authorList>
            <person name="Li L."/>
            <person name="Cleenwerck I."/>
            <person name="De Vuyst L."/>
            <person name="Vandamme P."/>
        </authorList>
    </citation>
    <scope>NUCLEOTIDE SEQUENCE [LARGE SCALE GENOMIC DNA]</scope>
    <source>
        <strain evidence="1 2">LMG 23690</strain>
    </source>
</reference>
<comment type="caution">
    <text evidence="1">The sequence shown here is derived from an EMBL/GenBank/DDBJ whole genome shotgun (WGS) entry which is preliminary data.</text>
</comment>
<gene>
    <name evidence="1" type="ORF">AD948_03255</name>
</gene>
<protein>
    <submittedName>
        <fullName evidence="1">Uncharacterized protein</fullName>
    </submittedName>
</protein>
<dbReference type="Proteomes" id="UP000075360">
    <property type="component" value="Unassembled WGS sequence"/>
</dbReference>
<dbReference type="PATRIC" id="fig|446692.4.peg.2645"/>
<dbReference type="EMBL" id="LHZU01000101">
    <property type="protein sequence ID" value="KXV60974.1"/>
    <property type="molecule type" value="Genomic_DNA"/>
</dbReference>